<evidence type="ECO:0000313" key="1">
    <source>
        <dbReference type="EMBL" id="AQW88358.1"/>
    </source>
</evidence>
<gene>
    <name evidence="1" type="ORF">CPIN18021_1575</name>
</gene>
<dbReference type="Proteomes" id="UP000190868">
    <property type="component" value="Chromosome"/>
</dbReference>
<accession>A0A1S6U9F5</accession>
<dbReference type="RefSeq" id="WP_078423864.1">
    <property type="nucleotide sequence ID" value="NZ_CP017018.1"/>
</dbReference>
<proteinExistence type="predicted"/>
<sequence length="176" mass="20914">MLENIKHTIFFIFKNATLIDYLSYGWIFLAFIFMVVLSIFFTIKWYWQIGFLVFFASFVGFFIGLYFANINLNKILRNVDISEIKTKQLKYSNTLILDLNITNKSKHKLKICKFDVNFYTISKNKFKNYINSARPFLVKSVFIKEPIGVNEMRNMKITVNNFAFVDYNIATRMDCF</sequence>
<name>A0A1S6U9F5_9BACT</name>
<protein>
    <submittedName>
        <fullName evidence="1">Uncharacterized protein</fullName>
    </submittedName>
</protein>
<dbReference type="InterPro" id="IPR013417">
    <property type="entry name" value="CHP02588"/>
</dbReference>
<dbReference type="KEGG" id="cpin:CPIN18020_1525"/>
<evidence type="ECO:0000313" key="2">
    <source>
        <dbReference type="Proteomes" id="UP000190868"/>
    </source>
</evidence>
<dbReference type="Pfam" id="PF09624">
    <property type="entry name" value="DUF2393"/>
    <property type="match status" value="1"/>
</dbReference>
<keyword evidence="2" id="KW-1185">Reference proteome</keyword>
<dbReference type="AlphaFoldDB" id="A0A1S6U9F5"/>
<dbReference type="GeneID" id="56567166"/>
<dbReference type="EMBL" id="CP017258">
    <property type="protein sequence ID" value="AQW88358.1"/>
    <property type="molecule type" value="Genomic_DNA"/>
</dbReference>
<organism evidence="1 2">
    <name type="scientific">Campylobacter pinnipediorum subsp. caledonicus</name>
    <dbReference type="NCBI Taxonomy" id="1874362"/>
    <lineage>
        <taxon>Bacteria</taxon>
        <taxon>Pseudomonadati</taxon>
        <taxon>Campylobacterota</taxon>
        <taxon>Epsilonproteobacteria</taxon>
        <taxon>Campylobacterales</taxon>
        <taxon>Campylobacteraceae</taxon>
        <taxon>Campylobacter</taxon>
    </lineage>
</organism>
<reference evidence="2" key="1">
    <citation type="submission" date="2016-09" db="EMBL/GenBank/DDBJ databases">
        <title>Comparative genomics of the Campylobacter concisus group.</title>
        <authorList>
            <person name="Miller W.G."/>
            <person name="Yee E."/>
            <person name="Chapman M.H."/>
            <person name="Huynh S."/>
            <person name="Bono J.L."/>
            <person name="On S.L.W."/>
            <person name="StLeger J."/>
            <person name="Foster G."/>
            <person name="Parker C.T."/>
        </authorList>
    </citation>
    <scope>NUCLEOTIDE SEQUENCE [LARGE SCALE GENOMIC DNA]</scope>
    <source>
        <strain evidence="2">RM18021</strain>
    </source>
</reference>